<keyword evidence="1" id="KW-0560">Oxidoreductase</keyword>
<dbReference type="EMBL" id="JAAZSR010000152">
    <property type="protein sequence ID" value="NKX50975.1"/>
    <property type="molecule type" value="Genomic_DNA"/>
</dbReference>
<feature type="non-terminal residue" evidence="1">
    <location>
        <position position="275"/>
    </location>
</feature>
<reference evidence="1 2" key="1">
    <citation type="submission" date="2020-04" db="EMBL/GenBank/DDBJ databases">
        <authorList>
            <person name="Liu S."/>
        </authorList>
    </citation>
    <scope>NUCLEOTIDE SEQUENCE [LARGE SCALE GENOMIC DNA]</scope>
    <source>
        <strain evidence="1 2">CGMCC 1.15091</strain>
    </source>
</reference>
<dbReference type="PANTHER" id="PTHR43884">
    <property type="entry name" value="ACYL-COA DEHYDROGENASE"/>
    <property type="match status" value="1"/>
</dbReference>
<dbReference type="GO" id="GO:0004497">
    <property type="term" value="F:monooxygenase activity"/>
    <property type="evidence" value="ECO:0007669"/>
    <property type="project" value="UniProtKB-KW"/>
</dbReference>
<dbReference type="Gene3D" id="2.40.110.10">
    <property type="entry name" value="Butyryl-CoA Dehydrogenase, subunit A, domain 2"/>
    <property type="match status" value="1"/>
</dbReference>
<organism evidence="1 2">
    <name type="scientific">Arthrobacter deserti</name>
    <dbReference type="NCBI Taxonomy" id="1742687"/>
    <lineage>
        <taxon>Bacteria</taxon>
        <taxon>Bacillati</taxon>
        <taxon>Actinomycetota</taxon>
        <taxon>Actinomycetes</taxon>
        <taxon>Micrococcales</taxon>
        <taxon>Micrococcaceae</taxon>
        <taxon>Arthrobacter</taxon>
    </lineage>
</organism>
<keyword evidence="2" id="KW-1185">Reference proteome</keyword>
<comment type="caution">
    <text evidence="1">The sequence shown here is derived from an EMBL/GenBank/DDBJ whole genome shotgun (WGS) entry which is preliminary data.</text>
</comment>
<dbReference type="InterPro" id="IPR009100">
    <property type="entry name" value="AcylCoA_DH/oxidase_NM_dom_sf"/>
</dbReference>
<gene>
    <name evidence="1" type="ORF">HER39_10460</name>
</gene>
<accession>A0ABX1JS67</accession>
<proteinExistence type="predicted"/>
<dbReference type="SUPFAM" id="SSF56645">
    <property type="entry name" value="Acyl-CoA dehydrogenase NM domain-like"/>
    <property type="match status" value="1"/>
</dbReference>
<dbReference type="PANTHER" id="PTHR43884:SF12">
    <property type="entry name" value="ISOVALERYL-COA DEHYDROGENASE, MITOCHONDRIAL-RELATED"/>
    <property type="match status" value="1"/>
</dbReference>
<name>A0ABX1JS67_9MICC</name>
<evidence type="ECO:0000313" key="1">
    <source>
        <dbReference type="EMBL" id="NKX50975.1"/>
    </source>
</evidence>
<dbReference type="Proteomes" id="UP000523795">
    <property type="component" value="Unassembled WGS sequence"/>
</dbReference>
<dbReference type="Gene3D" id="1.20.140.10">
    <property type="entry name" value="Butyryl-CoA Dehydrogenase, subunit A, domain 3"/>
    <property type="match status" value="1"/>
</dbReference>
<evidence type="ECO:0000313" key="2">
    <source>
        <dbReference type="Proteomes" id="UP000523795"/>
    </source>
</evidence>
<keyword evidence="1" id="KW-0503">Monooxygenase</keyword>
<dbReference type="InterPro" id="IPR046373">
    <property type="entry name" value="Acyl-CoA_Oxase/DH_mid-dom_sf"/>
</dbReference>
<protein>
    <submittedName>
        <fullName evidence="1">Monooxygenase</fullName>
    </submittedName>
</protein>
<sequence>MDDGAAGRAGRSAGDASIGQLLGYHLLWAWAVRLVGTEAQIGAVEELYTSRNLFFGGAVNPRDNDLAVEDCGRTLVYNGRKSFSTGARVSDLLVLEGTLPAGEHVFAIVPTDQEGIEFLGDWDNLGQRLSESGGVAITGVEVDWAGSAGFVDKKFQPLVYNTLNVPLVQQIFTALYLGIAEGALAAAGAYTRGTTRPWPYTTDPKASALEDAYILETYGDLRSKLWAAEALADAVDTELAGLLHAPREAVSAEERGRVAVRIAAAKQVAAAAALE</sequence>